<sequence length="203" mass="23392">MNRHQFLQQFLLHPQPSIEWPPIELQPSAVFVALQEREHGLDLILTRRAEHLRNHAQQICFPGGRQDHGDGSLLNTALRELEEELGVNSGQIEILGQLPSQPVLSRFMIQPYIGFIANETEFRPDPNEVSEVVRVPLQRLVDHRTHYTKNIKSKKIQQLPYHELVFIPVDGQLIWGATAAIIRRLADQLYPQNKHLHLPFHGL</sequence>
<evidence type="ECO:0000256" key="3">
    <source>
        <dbReference type="ARBA" id="ARBA00022723"/>
    </source>
</evidence>
<reference evidence="9" key="1">
    <citation type="journal article" date="2018" name="Front. Microbiol.">
        <title>Genome-Based Analysis Reveals the Taxonomy and Diversity of the Family Idiomarinaceae.</title>
        <authorList>
            <person name="Liu Y."/>
            <person name="Lai Q."/>
            <person name="Shao Z."/>
        </authorList>
    </citation>
    <scope>NUCLEOTIDE SEQUENCE [LARGE SCALE GENOMIC DNA]</scope>
    <source>
        <strain evidence="9">GBPy7</strain>
    </source>
</reference>
<dbReference type="AlphaFoldDB" id="A0A432W163"/>
<dbReference type="NCBIfam" id="NF007980">
    <property type="entry name" value="PRK10707.1"/>
    <property type="match status" value="1"/>
</dbReference>
<dbReference type="EMBL" id="PIPJ01000002">
    <property type="protein sequence ID" value="RUO22651.1"/>
    <property type="molecule type" value="Genomic_DNA"/>
</dbReference>
<keyword evidence="4" id="KW-0378">Hydrolase</keyword>
<dbReference type="CDD" id="cd03426">
    <property type="entry name" value="NUDIX_CoAse_Nudt7"/>
    <property type="match status" value="1"/>
</dbReference>
<keyword evidence="3" id="KW-0479">Metal-binding</keyword>
<dbReference type="Pfam" id="PF00293">
    <property type="entry name" value="NUDIX"/>
    <property type="match status" value="1"/>
</dbReference>
<evidence type="ECO:0000256" key="4">
    <source>
        <dbReference type="ARBA" id="ARBA00022801"/>
    </source>
</evidence>
<evidence type="ECO:0000313" key="9">
    <source>
        <dbReference type="Proteomes" id="UP000288395"/>
    </source>
</evidence>
<dbReference type="SUPFAM" id="SSF55811">
    <property type="entry name" value="Nudix"/>
    <property type="match status" value="1"/>
</dbReference>
<dbReference type="Gene3D" id="3.90.79.10">
    <property type="entry name" value="Nucleoside Triphosphate Pyrophosphohydrolase"/>
    <property type="match status" value="1"/>
</dbReference>
<dbReference type="InterPro" id="IPR000086">
    <property type="entry name" value="NUDIX_hydrolase_dom"/>
</dbReference>
<evidence type="ECO:0000313" key="8">
    <source>
        <dbReference type="EMBL" id="RUO22651.1"/>
    </source>
</evidence>
<dbReference type="GO" id="GO:0046872">
    <property type="term" value="F:metal ion binding"/>
    <property type="evidence" value="ECO:0007669"/>
    <property type="project" value="UniProtKB-KW"/>
</dbReference>
<evidence type="ECO:0000256" key="2">
    <source>
        <dbReference type="ARBA" id="ARBA00001946"/>
    </source>
</evidence>
<dbReference type="Proteomes" id="UP000288395">
    <property type="component" value="Unassembled WGS sequence"/>
</dbReference>
<evidence type="ECO:0000259" key="7">
    <source>
        <dbReference type="PROSITE" id="PS51462"/>
    </source>
</evidence>
<dbReference type="PANTHER" id="PTHR12992:SF11">
    <property type="entry name" value="MITOCHONDRIAL COENZYME A DIPHOSPHATASE NUDT8"/>
    <property type="match status" value="1"/>
</dbReference>
<dbReference type="InterPro" id="IPR015797">
    <property type="entry name" value="NUDIX_hydrolase-like_dom_sf"/>
</dbReference>
<feature type="domain" description="Nudix hydrolase" evidence="7">
    <location>
        <begin position="25"/>
        <end position="158"/>
    </location>
</feature>
<accession>A0A432W163</accession>
<keyword evidence="9" id="KW-1185">Reference proteome</keyword>
<organism evidence="8 9">
    <name type="scientific">Aliidiomarina iranensis</name>
    <dbReference type="NCBI Taxonomy" id="1434071"/>
    <lineage>
        <taxon>Bacteria</taxon>
        <taxon>Pseudomonadati</taxon>
        <taxon>Pseudomonadota</taxon>
        <taxon>Gammaproteobacteria</taxon>
        <taxon>Alteromonadales</taxon>
        <taxon>Idiomarinaceae</taxon>
        <taxon>Aliidiomarina</taxon>
    </lineage>
</organism>
<evidence type="ECO:0000256" key="6">
    <source>
        <dbReference type="ARBA" id="ARBA00023211"/>
    </source>
</evidence>
<evidence type="ECO:0000256" key="1">
    <source>
        <dbReference type="ARBA" id="ARBA00001936"/>
    </source>
</evidence>
<protein>
    <submittedName>
        <fullName evidence="8">CoA pyrophosphatase</fullName>
    </submittedName>
</protein>
<name>A0A432W163_9GAMM</name>
<evidence type="ECO:0000256" key="5">
    <source>
        <dbReference type="ARBA" id="ARBA00022842"/>
    </source>
</evidence>
<gene>
    <name evidence="8" type="ORF">CWE08_05665</name>
</gene>
<dbReference type="RefSeq" id="WP_126766488.1">
    <property type="nucleotide sequence ID" value="NZ_PIPJ01000002.1"/>
</dbReference>
<dbReference type="GO" id="GO:0010945">
    <property type="term" value="F:coenzyme A diphosphatase activity"/>
    <property type="evidence" value="ECO:0007669"/>
    <property type="project" value="InterPro"/>
</dbReference>
<dbReference type="InterPro" id="IPR045121">
    <property type="entry name" value="CoAse"/>
</dbReference>
<comment type="cofactor">
    <cofactor evidence="2">
        <name>Mg(2+)</name>
        <dbReference type="ChEBI" id="CHEBI:18420"/>
    </cofactor>
</comment>
<proteinExistence type="predicted"/>
<dbReference type="PROSITE" id="PS51462">
    <property type="entry name" value="NUDIX"/>
    <property type="match status" value="1"/>
</dbReference>
<dbReference type="PANTHER" id="PTHR12992">
    <property type="entry name" value="NUDIX HYDROLASE"/>
    <property type="match status" value="1"/>
</dbReference>
<keyword evidence="5" id="KW-0460">Magnesium</keyword>
<dbReference type="OrthoDB" id="9802805at2"/>
<comment type="caution">
    <text evidence="8">The sequence shown here is derived from an EMBL/GenBank/DDBJ whole genome shotgun (WGS) entry which is preliminary data.</text>
</comment>
<comment type="cofactor">
    <cofactor evidence="1">
        <name>Mn(2+)</name>
        <dbReference type="ChEBI" id="CHEBI:29035"/>
    </cofactor>
</comment>
<keyword evidence="6" id="KW-0464">Manganese</keyword>